<reference evidence="1" key="1">
    <citation type="journal article" date="2021" name="PeerJ">
        <title>Extensive microbial diversity within the chicken gut microbiome revealed by metagenomics and culture.</title>
        <authorList>
            <person name="Gilroy R."/>
            <person name="Ravi A."/>
            <person name="Getino M."/>
            <person name="Pursley I."/>
            <person name="Horton D.L."/>
            <person name="Alikhan N.F."/>
            <person name="Baker D."/>
            <person name="Gharbi K."/>
            <person name="Hall N."/>
            <person name="Watson M."/>
            <person name="Adriaenssens E.M."/>
            <person name="Foster-Nyarko E."/>
            <person name="Jarju S."/>
            <person name="Secka A."/>
            <person name="Antonio M."/>
            <person name="Oren A."/>
            <person name="Chaudhuri R.R."/>
            <person name="La Ragione R."/>
            <person name="Hildebrand F."/>
            <person name="Pallen M.J."/>
        </authorList>
    </citation>
    <scope>NUCLEOTIDE SEQUENCE</scope>
    <source>
        <strain evidence="1">USAMLcec4-12693</strain>
    </source>
</reference>
<accession>A0A9D3AK38</accession>
<sequence length="141" mass="15784">MIIFSIIATAYESYVGTGVTADFEDMKITSLNEGGVVTISFEPKDNGDYVRIGRTADGDWKTVEIVKWNVNPFYKEIERGDYLTITFLDENTIVAPDGQVEKLTGDETLEITCADSKKEKLSVKKVNIKDLYTETGIKELL</sequence>
<protein>
    <submittedName>
        <fullName evidence="1">Uncharacterized protein</fullName>
    </submittedName>
</protein>
<dbReference type="RefSeq" id="WP_277272342.1">
    <property type="nucleotide sequence ID" value="NZ_DYXE01000079.1"/>
</dbReference>
<dbReference type="AlphaFoldDB" id="A0A9D3AK38"/>
<gene>
    <name evidence="1" type="ORF">K8V39_09235</name>
</gene>
<reference evidence="1" key="2">
    <citation type="submission" date="2021-09" db="EMBL/GenBank/DDBJ databases">
        <authorList>
            <person name="Gilroy R."/>
        </authorList>
    </citation>
    <scope>NUCLEOTIDE SEQUENCE</scope>
    <source>
        <strain evidence="1">USAMLcec4-12693</strain>
    </source>
</reference>
<evidence type="ECO:0000313" key="1">
    <source>
        <dbReference type="EMBL" id="HJH50433.1"/>
    </source>
</evidence>
<dbReference type="EMBL" id="DYXE01000079">
    <property type="protein sequence ID" value="HJH50433.1"/>
    <property type="molecule type" value="Genomic_DNA"/>
</dbReference>
<evidence type="ECO:0000313" key="2">
    <source>
        <dbReference type="Proteomes" id="UP000813420"/>
    </source>
</evidence>
<comment type="caution">
    <text evidence="1">The sequence shown here is derived from an EMBL/GenBank/DDBJ whole genome shotgun (WGS) entry which is preliminary data.</text>
</comment>
<proteinExistence type="predicted"/>
<dbReference type="Proteomes" id="UP000813420">
    <property type="component" value="Unassembled WGS sequence"/>
</dbReference>
<name>A0A9D3AK38_9FIRM</name>
<organism evidence="1 2">
    <name type="scientific">Merdimonas faecis</name>
    <dbReference type="NCBI Taxonomy" id="1653435"/>
    <lineage>
        <taxon>Bacteria</taxon>
        <taxon>Bacillati</taxon>
        <taxon>Bacillota</taxon>
        <taxon>Clostridia</taxon>
        <taxon>Lachnospirales</taxon>
        <taxon>Lachnospiraceae</taxon>
        <taxon>Merdimonas</taxon>
    </lineage>
</organism>